<protein>
    <recommendedName>
        <fullName evidence="5">Phospholipid scramblase</fullName>
    </recommendedName>
</protein>
<accession>A0A5A8C398</accession>
<comment type="caution">
    <text evidence="1">The sequence shown here is derived from an EMBL/GenBank/DDBJ whole genome shotgun (WGS) entry which is preliminary data.</text>
</comment>
<evidence type="ECO:0000313" key="4">
    <source>
        <dbReference type="Proteomes" id="UP000325113"/>
    </source>
</evidence>
<evidence type="ECO:0008006" key="5">
    <source>
        <dbReference type="Google" id="ProtNLM"/>
    </source>
</evidence>
<reference evidence="3 4" key="1">
    <citation type="submission" date="2019-07" db="EMBL/GenBank/DDBJ databases">
        <title>Genomes of Cafeteria roenbergensis.</title>
        <authorList>
            <person name="Fischer M.G."/>
            <person name="Hackl T."/>
            <person name="Roman M."/>
        </authorList>
    </citation>
    <scope>NUCLEOTIDE SEQUENCE [LARGE SCALE GENOMIC DNA]</scope>
    <source>
        <strain evidence="2 4">Cflag</strain>
        <strain evidence="1 3">RCC970-E3</strain>
    </source>
</reference>
<evidence type="ECO:0000313" key="2">
    <source>
        <dbReference type="EMBL" id="KAA0152128.1"/>
    </source>
</evidence>
<sequence>MALLPDKITLKRTTVSTSVCYTKHVYEYADSGDVLAPGGPTHSATPELLCCCMPRCGFDLDFGSDAGLGVEGRPACCCMCEEYGITAGAKSAKKAQLLLPSFCTRLFDCLAMCGSKLVLRVREDGSSEDKWHIRTLPECCESHVMLSFIICKPGSTVALGTIILSNRLCCCATALGAVCNIEIEFPSGDDPCSAASKHAILSAAMVIDRYSYAPISSSCG</sequence>
<dbReference type="AlphaFoldDB" id="A0A5A8C398"/>
<evidence type="ECO:0000313" key="3">
    <source>
        <dbReference type="Proteomes" id="UP000324907"/>
    </source>
</evidence>
<dbReference type="EMBL" id="VLTL01000293">
    <property type="protein sequence ID" value="KAA0146989.1"/>
    <property type="molecule type" value="Genomic_DNA"/>
</dbReference>
<proteinExistence type="predicted"/>
<name>A0A5A8C398_CAFRO</name>
<evidence type="ECO:0000313" key="1">
    <source>
        <dbReference type="EMBL" id="KAA0146989.1"/>
    </source>
</evidence>
<dbReference type="EMBL" id="VLTM01000109">
    <property type="protein sequence ID" value="KAA0152128.1"/>
    <property type="molecule type" value="Genomic_DNA"/>
</dbReference>
<organism evidence="1 3">
    <name type="scientific">Cafeteria roenbergensis</name>
    <name type="common">Marine flagellate</name>
    <dbReference type="NCBI Taxonomy" id="33653"/>
    <lineage>
        <taxon>Eukaryota</taxon>
        <taxon>Sar</taxon>
        <taxon>Stramenopiles</taxon>
        <taxon>Bigyra</taxon>
        <taxon>Opalozoa</taxon>
        <taxon>Bicosoecida</taxon>
        <taxon>Cafeteriaceae</taxon>
        <taxon>Cafeteria</taxon>
    </lineage>
</organism>
<gene>
    <name evidence="1" type="ORF">FNF28_07610</name>
    <name evidence="2" type="ORF">FNF31_06702</name>
</gene>
<dbReference type="Proteomes" id="UP000325113">
    <property type="component" value="Unassembled WGS sequence"/>
</dbReference>
<dbReference type="Proteomes" id="UP000324907">
    <property type="component" value="Unassembled WGS sequence"/>
</dbReference>